<feature type="compositionally biased region" description="Polar residues" evidence="2">
    <location>
        <begin position="50"/>
        <end position="71"/>
    </location>
</feature>
<feature type="region of interest" description="Disordered" evidence="2">
    <location>
        <begin position="779"/>
        <end position="809"/>
    </location>
</feature>
<keyword evidence="4" id="KW-1185">Reference proteome</keyword>
<feature type="region of interest" description="Disordered" evidence="2">
    <location>
        <begin position="616"/>
        <end position="714"/>
    </location>
</feature>
<feature type="compositionally biased region" description="Pro residues" evidence="2">
    <location>
        <begin position="442"/>
        <end position="454"/>
    </location>
</feature>
<feature type="region of interest" description="Disordered" evidence="2">
    <location>
        <begin position="940"/>
        <end position="1058"/>
    </location>
</feature>
<keyword evidence="1" id="KW-0175">Coiled coil</keyword>
<dbReference type="Proteomes" id="UP001166286">
    <property type="component" value="Unassembled WGS sequence"/>
</dbReference>
<feature type="compositionally biased region" description="Basic and acidic residues" evidence="2">
    <location>
        <begin position="785"/>
        <end position="797"/>
    </location>
</feature>
<dbReference type="AlphaFoldDB" id="A0AA39QU45"/>
<feature type="compositionally biased region" description="Basic and acidic residues" evidence="2">
    <location>
        <begin position="359"/>
        <end position="386"/>
    </location>
</feature>
<evidence type="ECO:0000256" key="2">
    <source>
        <dbReference type="SAM" id="MobiDB-lite"/>
    </source>
</evidence>
<feature type="compositionally biased region" description="Polar residues" evidence="2">
    <location>
        <begin position="253"/>
        <end position="270"/>
    </location>
</feature>
<feature type="coiled-coil region" evidence="1">
    <location>
        <begin position="1091"/>
        <end position="1121"/>
    </location>
</feature>
<feature type="compositionally biased region" description="Low complexity" evidence="2">
    <location>
        <begin position="1021"/>
        <end position="1049"/>
    </location>
</feature>
<evidence type="ECO:0000256" key="1">
    <source>
        <dbReference type="SAM" id="Coils"/>
    </source>
</evidence>
<organism evidence="3 4">
    <name type="scientific">Cladonia borealis</name>
    <dbReference type="NCBI Taxonomy" id="184061"/>
    <lineage>
        <taxon>Eukaryota</taxon>
        <taxon>Fungi</taxon>
        <taxon>Dikarya</taxon>
        <taxon>Ascomycota</taxon>
        <taxon>Pezizomycotina</taxon>
        <taxon>Lecanoromycetes</taxon>
        <taxon>OSLEUM clade</taxon>
        <taxon>Lecanoromycetidae</taxon>
        <taxon>Lecanorales</taxon>
        <taxon>Lecanorineae</taxon>
        <taxon>Cladoniaceae</taxon>
        <taxon>Cladonia</taxon>
    </lineage>
</organism>
<reference evidence="3" key="1">
    <citation type="submission" date="2023-03" db="EMBL/GenBank/DDBJ databases">
        <title>Complete genome of Cladonia borealis.</title>
        <authorList>
            <person name="Park H."/>
        </authorList>
    </citation>
    <scope>NUCLEOTIDE SEQUENCE</scope>
    <source>
        <strain evidence="3">ANT050790</strain>
    </source>
</reference>
<evidence type="ECO:0000313" key="4">
    <source>
        <dbReference type="Proteomes" id="UP001166286"/>
    </source>
</evidence>
<feature type="compositionally biased region" description="Basic and acidic residues" evidence="2">
    <location>
        <begin position="281"/>
        <end position="294"/>
    </location>
</feature>
<feature type="compositionally biased region" description="Basic and acidic residues" evidence="2">
    <location>
        <begin position="503"/>
        <end position="514"/>
    </location>
</feature>
<comment type="caution">
    <text evidence="3">The sequence shown here is derived from an EMBL/GenBank/DDBJ whole genome shotgun (WGS) entry which is preliminary data.</text>
</comment>
<protein>
    <submittedName>
        <fullName evidence="3">Uncharacterized protein</fullName>
    </submittedName>
</protein>
<feature type="compositionally biased region" description="Polar residues" evidence="2">
    <location>
        <begin position="832"/>
        <end position="841"/>
    </location>
</feature>
<feature type="region of interest" description="Disordered" evidence="2">
    <location>
        <begin position="1"/>
        <end position="163"/>
    </location>
</feature>
<gene>
    <name evidence="3" type="ORF">JMJ35_008586</name>
</gene>
<feature type="compositionally biased region" description="Basic and acidic residues" evidence="2">
    <location>
        <begin position="940"/>
        <end position="964"/>
    </location>
</feature>
<proteinExistence type="predicted"/>
<feature type="compositionally biased region" description="Low complexity" evidence="2">
    <location>
        <begin position="851"/>
        <end position="865"/>
    </location>
</feature>
<feature type="compositionally biased region" description="Polar residues" evidence="2">
    <location>
        <begin position="684"/>
        <end position="710"/>
    </location>
</feature>
<evidence type="ECO:0000313" key="3">
    <source>
        <dbReference type="EMBL" id="KAK0509215.1"/>
    </source>
</evidence>
<name>A0AA39QU45_9LECA</name>
<accession>A0AA39QU45</accession>
<feature type="compositionally biased region" description="Polar residues" evidence="2">
    <location>
        <begin position="125"/>
        <end position="141"/>
    </location>
</feature>
<feature type="region of interest" description="Disordered" evidence="2">
    <location>
        <begin position="246"/>
        <end position="514"/>
    </location>
</feature>
<feature type="region of interest" description="Disordered" evidence="2">
    <location>
        <begin position="824"/>
        <end position="912"/>
    </location>
</feature>
<feature type="compositionally biased region" description="Low complexity" evidence="2">
    <location>
        <begin position="644"/>
        <end position="658"/>
    </location>
</feature>
<dbReference type="EMBL" id="JAFEKC020000019">
    <property type="protein sequence ID" value="KAK0509215.1"/>
    <property type="molecule type" value="Genomic_DNA"/>
</dbReference>
<feature type="compositionally biased region" description="Polar residues" evidence="2">
    <location>
        <begin position="866"/>
        <end position="896"/>
    </location>
</feature>
<feature type="region of interest" description="Disordered" evidence="2">
    <location>
        <begin position="177"/>
        <end position="206"/>
    </location>
</feature>
<sequence>MGALNDITLHATNSIKRHSRSSTSYQPLNSPGAMDKENLGKTRSPHFMSPTLSSFKQSLSKNVKNDPTSSPLPLETTKPEESNAWMKSAAKRVGFRRVKYGTPRSKKDTPPQHAGAVTFPDKLAATSTKTPSDPVPATQQPVLKASPKDKPLPSPPIAQVDDSSIVIEAKSLIDASDKPLIRRTPPGKPKPDEDWPVLHPEQRSSTGTLQGMLRETGSQLTQQTMSVQKERYPVLGNTVRQVVGDDQLPVSRYSASYNLPPEVNSTPNNKTEAEESSVAGEDIRRHSDPFKDGIYDSGPVVPAKDLVPSPLKPSAGAARIQKPLQDPRSVPEPRQTRTSSLRARLSAAQLDKNSPAKDTSVRDLKSPNELVKGDRDSLLALKEAKGRRSTTPAVNKSVSKKGSRDSIGSNRAPAQFVGGSRRPTHPRRPNSRGSHRDEYRVPSPPLPPNRPAPAKPVSRGEGDRDKDVEKGQAGPDVKPRKSSIPVPSMVIDRTAQDSGKVVTPERKNTKIQQARKEARDEIGGIYQEHPFADIINVLQATKPPATYNDRIPELLPHNHEPRVLEAIEESPQHTYQFKRLSVAAPKYGPTLKISPSAERYIMGNEEDLLLNNMKSKELEDRPKSKPSSSATPICATKKDIERPSSSQGLSRLSSRVGLIDPKARERKAKSVDLGQVSPYRARTDSVQSNSDPRCQNAESSGKVTKSSADASNDPFFDAPEELLCGLEGEAATTKAQKQCGNIDEAAWISPLEKKTSRSSSPCRRDMLALDDYLPEHFQRQSIGDMKGDNLKGDRKTDITPPPKDTSFQNLDIVVKDFAPQSIVSRVGPAKHTPSTPAQTHGKQFHRHGHPPRSSSRTSPPDFTSPKNHNSSPLISKNSRTLPTNSDSKVTESTSSTAEKKPPTPPKYSPKEFYHRQNNSSLLQGFDSSQVDVDVTASKYDSARCDPTNRDSITKRDSAAHDSHRSQNSMSKGVLSNFRGLFHKRSSNESLKSSKKPSKSKISINANGSPFPPISEVHPIHRPTLASTARARTTTPTANNPPSAPVTTPSFTSPQPTEVSTSTALAMQLLEAARNEDSSPKKERLLKLGQFMVDAITQARDAEKAMEEAKQASRKAEVASALCKRSLGEVEKMVKGYRNEMVKGRGFL</sequence>
<feature type="compositionally biased region" description="Basic and acidic residues" evidence="2">
    <location>
        <begin position="458"/>
        <end position="470"/>
    </location>
</feature>
<feature type="compositionally biased region" description="Basic residues" evidence="2">
    <location>
        <begin position="89"/>
        <end position="99"/>
    </location>
</feature>